<dbReference type="Proteomes" id="UP000625574">
    <property type="component" value="Unassembled WGS sequence"/>
</dbReference>
<evidence type="ECO:0000313" key="2">
    <source>
        <dbReference type="EMBL" id="MBI9000958.1"/>
    </source>
</evidence>
<dbReference type="Gene3D" id="3.40.710.10">
    <property type="entry name" value="DD-peptidase/beta-lactamase superfamily"/>
    <property type="match status" value="1"/>
</dbReference>
<keyword evidence="3" id="KW-1185">Reference proteome</keyword>
<accession>A0ABS0VW05</accession>
<evidence type="ECO:0000259" key="1">
    <source>
        <dbReference type="Pfam" id="PF00144"/>
    </source>
</evidence>
<comment type="caution">
    <text evidence="2">The sequence shown here is derived from an EMBL/GenBank/DDBJ whole genome shotgun (WGS) entry which is preliminary data.</text>
</comment>
<dbReference type="InterPro" id="IPR001466">
    <property type="entry name" value="Beta-lactam-related"/>
</dbReference>
<organism evidence="2 3">
    <name type="scientific">Corynebacterium marambiense</name>
    <dbReference type="NCBI Taxonomy" id="2765364"/>
    <lineage>
        <taxon>Bacteria</taxon>
        <taxon>Bacillati</taxon>
        <taxon>Actinomycetota</taxon>
        <taxon>Actinomycetes</taxon>
        <taxon>Mycobacteriales</taxon>
        <taxon>Corynebacteriaceae</taxon>
        <taxon>Corynebacterium</taxon>
    </lineage>
</organism>
<name>A0ABS0VW05_9CORY</name>
<dbReference type="InterPro" id="IPR050789">
    <property type="entry name" value="Diverse_Enzym_Activities"/>
</dbReference>
<dbReference type="EMBL" id="JAEIOT010000007">
    <property type="protein sequence ID" value="MBI9000958.1"/>
    <property type="molecule type" value="Genomic_DNA"/>
</dbReference>
<dbReference type="PANTHER" id="PTHR43283">
    <property type="entry name" value="BETA-LACTAMASE-RELATED"/>
    <property type="match status" value="1"/>
</dbReference>
<gene>
    <name evidence="2" type="ORF">JDV76_08260</name>
</gene>
<protein>
    <submittedName>
        <fullName evidence="2">Beta-lactamase family protein</fullName>
    </submittedName>
</protein>
<dbReference type="InterPro" id="IPR012338">
    <property type="entry name" value="Beta-lactam/transpept-like"/>
</dbReference>
<dbReference type="Pfam" id="PF00144">
    <property type="entry name" value="Beta-lactamase"/>
    <property type="match status" value="1"/>
</dbReference>
<dbReference type="RefSeq" id="WP_198736363.1">
    <property type="nucleotide sequence ID" value="NZ_JAEIOT010000007.1"/>
</dbReference>
<dbReference type="PANTHER" id="PTHR43283:SF15">
    <property type="entry name" value="CONSERVED PROTEIN"/>
    <property type="match status" value="1"/>
</dbReference>
<dbReference type="SUPFAM" id="SSF56601">
    <property type="entry name" value="beta-lactamase/transpeptidase-like"/>
    <property type="match status" value="1"/>
</dbReference>
<reference evidence="2 3" key="1">
    <citation type="submission" date="2020-12" db="EMBL/GenBank/DDBJ databases">
        <title>Genome public.</title>
        <authorList>
            <person name="Sun Q."/>
        </authorList>
    </citation>
    <scope>NUCLEOTIDE SEQUENCE [LARGE SCALE GENOMIC DNA]</scope>
    <source>
        <strain evidence="2 3">CCM 8864</strain>
    </source>
</reference>
<feature type="domain" description="Beta-lactamase-related" evidence="1">
    <location>
        <begin position="20"/>
        <end position="255"/>
    </location>
</feature>
<proteinExistence type="predicted"/>
<evidence type="ECO:0000313" key="3">
    <source>
        <dbReference type="Proteomes" id="UP000625574"/>
    </source>
</evidence>
<sequence length="275" mass="29678">MQRSATELLDSLAGWPVEHVSAAVIADGKVRSIGDAERPYELASVTKLLSAWGVLVAVEEGIFELDSEVGPDGATVRHLLSHAGGVGFASRELERAPGVRRIYSSAGFEILADVIAAEAEMDFASYLRQAVFAPLGMTGTSLEGSAGHGAVSTVRDLTVFAREILDPVLLHPVTVAEVIEVQFPELDGVVPGYGMQKPCPWGLGFEIRGRKNPHWTGASMPSDTAGHFGQSGTYLWVHRPTKRAMVVLTDRDFGAWAKPLWAETNDAVWRKLDTE</sequence>